<dbReference type="Pfam" id="PF19353">
    <property type="entry name" value="DUF5930"/>
    <property type="match status" value="1"/>
</dbReference>
<dbReference type="InterPro" id="IPR050570">
    <property type="entry name" value="Cell_wall_metabolism_enzyme"/>
</dbReference>
<dbReference type="RefSeq" id="WP_406720952.1">
    <property type="nucleotide sequence ID" value="NZ_CP135443.1"/>
</dbReference>
<keyword evidence="3" id="KW-0812">Transmembrane</keyword>
<organism evidence="6 7">
    <name type="scientific">Thioclava litoralis</name>
    <dbReference type="NCBI Taxonomy" id="3076557"/>
    <lineage>
        <taxon>Bacteria</taxon>
        <taxon>Pseudomonadati</taxon>
        <taxon>Pseudomonadota</taxon>
        <taxon>Alphaproteobacteria</taxon>
        <taxon>Rhodobacterales</taxon>
        <taxon>Paracoccaceae</taxon>
        <taxon>Thioclava</taxon>
    </lineage>
</organism>
<evidence type="ECO:0000313" key="6">
    <source>
        <dbReference type="EMBL" id="WRY33834.1"/>
    </source>
</evidence>
<evidence type="ECO:0000256" key="2">
    <source>
        <dbReference type="SAM" id="MobiDB-lite"/>
    </source>
</evidence>
<evidence type="ECO:0000313" key="7">
    <source>
        <dbReference type="Proteomes" id="UP001623290"/>
    </source>
</evidence>
<keyword evidence="3" id="KW-0472">Membrane</keyword>
<evidence type="ECO:0000259" key="5">
    <source>
        <dbReference type="Pfam" id="PF19353"/>
    </source>
</evidence>
<dbReference type="PANTHER" id="PTHR21666">
    <property type="entry name" value="PEPTIDASE-RELATED"/>
    <property type="match status" value="1"/>
</dbReference>
<keyword evidence="1" id="KW-0175">Coiled coil</keyword>
<accession>A0ABZ1E179</accession>
<reference evidence="6 7" key="1">
    <citation type="submission" date="2023-09" db="EMBL/GenBank/DDBJ databases">
        <title>Thioclava shenzhenensis sp. nov., a multidrug resistant bacteria-antagonizing species isolated from coastal seawater.</title>
        <authorList>
            <person name="Long M."/>
        </authorList>
    </citation>
    <scope>NUCLEOTIDE SEQUENCE [LARGE SCALE GENOMIC DNA]</scope>
    <source>
        <strain evidence="6 7">FTW29</strain>
    </source>
</reference>
<dbReference type="Proteomes" id="UP001623290">
    <property type="component" value="Chromosome"/>
</dbReference>
<dbReference type="Gene3D" id="2.70.70.10">
    <property type="entry name" value="Glucose Permease (Domain IIA)"/>
    <property type="match status" value="1"/>
</dbReference>
<feature type="coiled-coil region" evidence="1">
    <location>
        <begin position="187"/>
        <end position="224"/>
    </location>
</feature>
<evidence type="ECO:0000256" key="1">
    <source>
        <dbReference type="SAM" id="Coils"/>
    </source>
</evidence>
<dbReference type="Pfam" id="PF01551">
    <property type="entry name" value="Peptidase_M23"/>
    <property type="match status" value="1"/>
</dbReference>
<evidence type="ECO:0000259" key="4">
    <source>
        <dbReference type="Pfam" id="PF01551"/>
    </source>
</evidence>
<dbReference type="EMBL" id="CP135443">
    <property type="protein sequence ID" value="WRY33834.1"/>
    <property type="molecule type" value="Genomic_DNA"/>
</dbReference>
<dbReference type="InterPro" id="IPR011055">
    <property type="entry name" value="Dup_hybrid_motif"/>
</dbReference>
<keyword evidence="3" id="KW-1133">Transmembrane helix</keyword>
<feature type="domain" description="DUF5930" evidence="5">
    <location>
        <begin position="1"/>
        <end position="320"/>
    </location>
</feature>
<evidence type="ECO:0000256" key="3">
    <source>
        <dbReference type="SAM" id="Phobius"/>
    </source>
</evidence>
<dbReference type="SUPFAM" id="SSF51261">
    <property type="entry name" value="Duplicated hybrid motif"/>
    <property type="match status" value="1"/>
</dbReference>
<dbReference type="PANTHER" id="PTHR21666:SF270">
    <property type="entry name" value="MUREIN HYDROLASE ACTIVATOR ENVC"/>
    <property type="match status" value="1"/>
</dbReference>
<dbReference type="InterPro" id="IPR016047">
    <property type="entry name" value="M23ase_b-sheet_dom"/>
</dbReference>
<protein>
    <submittedName>
        <fullName evidence="6">DUF5930 domain-containing protein</fullName>
    </submittedName>
</protein>
<gene>
    <name evidence="6" type="ORF">RPE78_00635</name>
</gene>
<feature type="domain" description="M23ase beta-sheet core" evidence="4">
    <location>
        <begin position="332"/>
        <end position="426"/>
    </location>
</feature>
<dbReference type="InterPro" id="IPR045974">
    <property type="entry name" value="DUF5930"/>
</dbReference>
<sequence length="437" mass="48286">MPRRLLDRTNSALERWLPEQRLFMKSDDSTRFVRLRPLTQASVLAVGAVLFGWSIVASSLLFIDNISEGSSAQQAAISQKAFEHRLDSLARERDSRASEALAAQERFQTALGQVSQMQSALLQSEEHRRELETGLKVVQQTLRRVMNERDAAKTQLAGLQQGKDGKGSPAARNVDMSETVQMLSNALGEIATERDSATQDAQDARQETEQLALQKRQLEQRNDQIFATLEDAVTISMAPFDKMFKQAGLNTDKILSEIRKGYSGTGGPLGSVSMSSKSPASLTEDDKRAASILQKLDEINMYRIAADKLPFQLPLKSQFRYSSPFGYRWGRLHAGVDMALPIGNHVYAPADGVITAAEWEHGYGQVIKIQHEFGVSTVYGHLSKIRVQKGQKVSQGDLIGDTGNTGRSTGPHLHYEIRLGGKPVDPMTFIKAAKNVF</sequence>
<feature type="transmembrane region" description="Helical" evidence="3">
    <location>
        <begin position="41"/>
        <end position="63"/>
    </location>
</feature>
<keyword evidence="7" id="KW-1185">Reference proteome</keyword>
<name>A0ABZ1E179_9RHOB</name>
<proteinExistence type="predicted"/>
<feature type="region of interest" description="Disordered" evidence="2">
    <location>
        <begin position="153"/>
        <end position="174"/>
    </location>
</feature>
<dbReference type="CDD" id="cd12797">
    <property type="entry name" value="M23_peptidase"/>
    <property type="match status" value="1"/>
</dbReference>